<evidence type="ECO:0000313" key="2">
    <source>
        <dbReference type="Proteomes" id="UP000315496"/>
    </source>
</evidence>
<dbReference type="Gene3D" id="3.30.900.20">
    <property type="match status" value="1"/>
</dbReference>
<reference evidence="1 2" key="1">
    <citation type="submission" date="2019-05" db="EMBL/GenBank/DDBJ databases">
        <title>The compact genome of Giardia muris reveals important steps in the evolution of intestinal protozoan parasites.</title>
        <authorList>
            <person name="Xu F."/>
            <person name="Jimenez-Gonzalez A."/>
            <person name="Einarsson E."/>
            <person name="Astvaldsson A."/>
            <person name="Peirasmaki D."/>
            <person name="Eckmann L."/>
            <person name="Andersson J.O."/>
            <person name="Svard S.G."/>
            <person name="Jerlstrom-Hultqvist J."/>
        </authorList>
    </citation>
    <scope>NUCLEOTIDE SEQUENCE [LARGE SCALE GENOMIC DNA]</scope>
    <source>
        <strain evidence="1 2">Roberts-Thomson</strain>
    </source>
</reference>
<dbReference type="VEuPathDB" id="GiardiaDB:GMRT_12736"/>
<accession>A0A4Z1SRP4</accession>
<name>A0A4Z1SRP4_GIAMU</name>
<evidence type="ECO:0000313" key="1">
    <source>
        <dbReference type="EMBL" id="TNJ28572.1"/>
    </source>
</evidence>
<gene>
    <name evidence="1" type="ORF">GMRT_12736</name>
</gene>
<dbReference type="InterPro" id="IPR053729">
    <property type="entry name" value="MAD2L1BP_domain_sf"/>
</dbReference>
<keyword evidence="2" id="KW-1185">Reference proteome</keyword>
<dbReference type="AlphaFoldDB" id="A0A4Z1SRP4"/>
<organism evidence="1 2">
    <name type="scientific">Giardia muris</name>
    <dbReference type="NCBI Taxonomy" id="5742"/>
    <lineage>
        <taxon>Eukaryota</taxon>
        <taxon>Metamonada</taxon>
        <taxon>Diplomonadida</taxon>
        <taxon>Hexamitidae</taxon>
        <taxon>Giardiinae</taxon>
        <taxon>Giardia</taxon>
    </lineage>
</organism>
<protein>
    <submittedName>
        <fullName evidence="1">Uncharacterized protein</fullName>
    </submittedName>
</protein>
<dbReference type="Proteomes" id="UP000315496">
    <property type="component" value="Chromosome 2"/>
</dbReference>
<sequence length="240" mass="26947">MTSELKVSVRTPIPIQLVPDIVTELVDYLMYVTGQFTVQAAHLTPEQTNSLDRGVRRQLRRTTESLRELRDVVDAMTRNIIPAYITIYYVLGPSSVRAIRVVELVIPVGVETEPPLINGRPASSSDYLRLLVRHLHEFNLPLDRQPYRCYLWVQDRLEGLGTDESPALSSLVPILRCHEIRDSGSFGSGRRVPAHYRLVVVLNSNPPPASTSSIPMRLLSKIRGFATFEDESDGALDEAE</sequence>
<dbReference type="EMBL" id="VDLU01000002">
    <property type="protein sequence ID" value="TNJ28572.1"/>
    <property type="molecule type" value="Genomic_DNA"/>
</dbReference>
<comment type="caution">
    <text evidence="1">The sequence shown here is derived from an EMBL/GenBank/DDBJ whole genome shotgun (WGS) entry which is preliminary data.</text>
</comment>
<proteinExistence type="predicted"/>